<name>A0AAU8MJN0_9CAUD</name>
<protein>
    <submittedName>
        <fullName evidence="1">Uncharacterized protein</fullName>
    </submittedName>
</protein>
<dbReference type="EMBL" id="PP965494">
    <property type="protein sequence ID" value="XCO00045.1"/>
    <property type="molecule type" value="Genomic_DNA"/>
</dbReference>
<accession>A0AAU8MJN0</accession>
<evidence type="ECO:0000313" key="1">
    <source>
        <dbReference type="EMBL" id="XCO00045.1"/>
    </source>
</evidence>
<proteinExistence type="predicted"/>
<sequence>MSKIQILRIFLHCEMFKIYYPNKLFGKTI</sequence>
<reference evidence="1" key="1">
    <citation type="submission" date="2024-06" db="EMBL/GenBank/DDBJ databases">
        <title>Intestivirid acquisition increases across infancy in a wild primate population.</title>
        <authorList>
            <person name="Schneider-Creas I.A."/>
            <person name="Moya I.L."/>
            <person name="Chiou K.L."/>
            <person name="Baniel A."/>
            <person name="Azanaw Haile A."/>
            <person name="Kebede F."/>
            <person name="Abebe B."/>
            <person name="Snyder-Mackler N."/>
            <person name="Varsani A."/>
        </authorList>
    </citation>
    <scope>NUCLEOTIDE SEQUENCE</scope>
    <source>
        <strain evidence="1">Int_RNL_2017_0055_MCB</strain>
    </source>
</reference>
<organism evidence="1">
    <name type="scientific">Geladintestivirus 4</name>
    <dbReference type="NCBI Taxonomy" id="3233136"/>
    <lineage>
        <taxon>Viruses</taxon>
        <taxon>Duplodnaviria</taxon>
        <taxon>Heunggongvirae</taxon>
        <taxon>Uroviricota</taxon>
        <taxon>Caudoviricetes</taxon>
        <taxon>Crassvirales</taxon>
    </lineage>
</organism>